<keyword evidence="2" id="KW-0812">Transmembrane</keyword>
<evidence type="ECO:0000313" key="4">
    <source>
        <dbReference type="Proteomes" id="UP000011513"/>
    </source>
</evidence>
<keyword evidence="2" id="KW-1133">Transmembrane helix</keyword>
<reference evidence="3 4" key="1">
    <citation type="journal article" date="2014" name="PLoS Genet.">
        <title>Phylogenetically driven sequencing of extremely halophilic archaea reveals strategies for static and dynamic osmo-response.</title>
        <authorList>
            <person name="Becker E.A."/>
            <person name="Seitzer P.M."/>
            <person name="Tritt A."/>
            <person name="Larsen D."/>
            <person name="Krusor M."/>
            <person name="Yao A.I."/>
            <person name="Wu D."/>
            <person name="Madern D."/>
            <person name="Eisen J.A."/>
            <person name="Darling A.E."/>
            <person name="Facciotti M.T."/>
        </authorList>
    </citation>
    <scope>NUCLEOTIDE SEQUENCE [LARGE SCALE GENOMIC DNA]</scope>
    <source>
        <strain evidence="3 4">JCM 14848</strain>
    </source>
</reference>
<dbReference type="Proteomes" id="UP000011513">
    <property type="component" value="Unassembled WGS sequence"/>
</dbReference>
<feature type="region of interest" description="Disordered" evidence="1">
    <location>
        <begin position="168"/>
        <end position="187"/>
    </location>
</feature>
<keyword evidence="2" id="KW-0472">Membrane</keyword>
<gene>
    <name evidence="3" type="ORF">C474_19954</name>
</gene>
<dbReference type="OrthoDB" id="386215at2157"/>
<protein>
    <recommendedName>
        <fullName evidence="5">PGF-CTERM sorting domain-containing protein</fullName>
    </recommendedName>
</protein>
<name>M0CVL8_HALPD</name>
<keyword evidence="4" id="KW-1185">Reference proteome</keyword>
<comment type="caution">
    <text evidence="3">The sequence shown here is derived from an EMBL/GenBank/DDBJ whole genome shotgun (WGS) entry which is preliminary data.</text>
</comment>
<dbReference type="AlphaFoldDB" id="M0CVL8"/>
<dbReference type="EMBL" id="AOIV01000044">
    <property type="protein sequence ID" value="ELZ26457.1"/>
    <property type="molecule type" value="Genomic_DNA"/>
</dbReference>
<organism evidence="3 4">
    <name type="scientific">Halogeometricum pallidum JCM 14848</name>
    <dbReference type="NCBI Taxonomy" id="1227487"/>
    <lineage>
        <taxon>Archaea</taxon>
        <taxon>Methanobacteriati</taxon>
        <taxon>Methanobacteriota</taxon>
        <taxon>Stenosarchaea group</taxon>
        <taxon>Halobacteria</taxon>
        <taxon>Halobacteriales</taxon>
        <taxon>Haloferacaceae</taxon>
        <taxon>Halogeometricum</taxon>
    </lineage>
</organism>
<evidence type="ECO:0008006" key="5">
    <source>
        <dbReference type="Google" id="ProtNLM"/>
    </source>
</evidence>
<feature type="transmembrane region" description="Helical" evidence="2">
    <location>
        <begin position="203"/>
        <end position="221"/>
    </location>
</feature>
<sequence>MNAKSASVLLVVALLGSSAFVGGVAGASNATLDVRPSESDAGSATYATTITIDESDAGPLDSFEMHLGETGTTPSSVPPDSVVVAGIDRGSDRPGTEVDVSVRDDIAGVSVSDGTVEVVFDGTSDLRAGDQLVVVVEGLPTPAPGEYTVPLSLNAPGERTTVNATATVSGTAGATPASTDGPGTTTETDGADAVALTDSPVPGFGPVAAAVAVLAAAAFAARTSRR</sequence>
<proteinExistence type="predicted"/>
<dbReference type="InParanoid" id="M0CVL8"/>
<evidence type="ECO:0000313" key="3">
    <source>
        <dbReference type="EMBL" id="ELZ26457.1"/>
    </source>
</evidence>
<evidence type="ECO:0000256" key="2">
    <source>
        <dbReference type="SAM" id="Phobius"/>
    </source>
</evidence>
<accession>M0CVL8</accession>
<evidence type="ECO:0000256" key="1">
    <source>
        <dbReference type="SAM" id="MobiDB-lite"/>
    </source>
</evidence>
<dbReference type="RefSeq" id="WP_008389888.1">
    <property type="nucleotide sequence ID" value="NZ_AOIV01000044.1"/>
</dbReference>